<comment type="catalytic activity">
    <reaction evidence="7">
        <text>1-(5-phospho-beta-D-ribosyl)-5-[(5-phospho-beta-D-ribosylamino)methylideneamino]imidazole-4-carboxamide = 5-[(5-phospho-1-deoxy-D-ribulos-1-ylimino)methylamino]-1-(5-phospho-beta-D-ribosyl)imidazole-4-carboxamide</text>
        <dbReference type="Rhea" id="RHEA:15469"/>
        <dbReference type="ChEBI" id="CHEBI:58435"/>
        <dbReference type="ChEBI" id="CHEBI:58525"/>
        <dbReference type="EC" id="5.3.1.16"/>
    </reaction>
</comment>
<dbReference type="CDD" id="cd04723">
    <property type="entry name" value="HisA_HisF"/>
    <property type="match status" value="1"/>
</dbReference>
<keyword evidence="7" id="KW-0934">Plastid</keyword>
<dbReference type="GO" id="GO:0000105">
    <property type="term" value="P:L-histidine biosynthetic process"/>
    <property type="evidence" value="ECO:0007669"/>
    <property type="project" value="UniProtKB-UniPathway"/>
</dbReference>
<evidence type="ECO:0000256" key="2">
    <source>
        <dbReference type="ARBA" id="ARBA00009667"/>
    </source>
</evidence>
<keyword evidence="4 6" id="KW-0368">Histidine biosynthesis</keyword>
<dbReference type="InterPro" id="IPR013785">
    <property type="entry name" value="Aldolase_TIM"/>
</dbReference>
<organism evidence="8">
    <name type="scientific">Ostreococcus mediterraneus</name>
    <dbReference type="NCBI Taxonomy" id="1486918"/>
    <lineage>
        <taxon>Eukaryota</taxon>
        <taxon>Viridiplantae</taxon>
        <taxon>Chlorophyta</taxon>
        <taxon>Mamiellophyceae</taxon>
        <taxon>Mamiellales</taxon>
        <taxon>Bathycoccaceae</taxon>
        <taxon>Ostreococcus</taxon>
    </lineage>
</organism>
<dbReference type="InterPro" id="IPR011060">
    <property type="entry name" value="RibuloseP-bd_barrel"/>
</dbReference>
<name>A0A7S0PPP2_9CHLO</name>
<evidence type="ECO:0000256" key="5">
    <source>
        <dbReference type="ARBA" id="ARBA00023235"/>
    </source>
</evidence>
<accession>A0A7S0PPP2</accession>
<dbReference type="EMBL" id="HBEW01005004">
    <property type="protein sequence ID" value="CAD8583090.1"/>
    <property type="molecule type" value="Transcribed_RNA"/>
</dbReference>
<dbReference type="Pfam" id="PF00977">
    <property type="entry name" value="His_biosynth"/>
    <property type="match status" value="1"/>
</dbReference>
<dbReference type="UniPathway" id="UPA00031">
    <property type="reaction ID" value="UER00009"/>
</dbReference>
<dbReference type="InterPro" id="IPR044524">
    <property type="entry name" value="Isoase_HisA-like"/>
</dbReference>
<keyword evidence="7" id="KW-0150">Chloroplast</keyword>
<evidence type="ECO:0000256" key="4">
    <source>
        <dbReference type="ARBA" id="ARBA00023102"/>
    </source>
</evidence>
<dbReference type="PANTHER" id="PTHR43090">
    <property type="entry name" value="1-(5-PHOSPHORIBOSYL)-5-[(5-PHOSPHORIBOSYLAMINO)METHYLIDENEAMINO] IMIDAZOLE-4-CARBOXAMIDE ISOMERASE"/>
    <property type="match status" value="1"/>
</dbReference>
<dbReference type="EC" id="5.3.1.16" evidence="7"/>
<comment type="subcellular location">
    <subcellularLocation>
        <location evidence="7">Plastid</location>
        <location evidence="7">Chloroplast</location>
    </subcellularLocation>
</comment>
<sequence>MRACARAMGVRCHAHGASVTASASSGAAKRAVQFRPCIDIHNGKVKQIVGSTLKDSGDVSAETPATNFETETPSSEYAEMYKRDGIYGGHAILLSKDDATMRAAQEATRAFPGGLQVGGGVNPTNAGVLLDAGASHVIVTSYVFRDGALNEQALREMVNAVGAKRLVLDLSCRKDANDGKYKVVTDRWQKWTDLAVDGATMERLAECCDEFLVHGVDVEGMKLGIDLDLVELLGQFCPIPVTYAGGARSLQDLDLVKVAGRGMVDITVGSALDCFGGALKYDDVVAWHNEQKLLFA</sequence>
<reference evidence="8" key="1">
    <citation type="submission" date="2021-01" db="EMBL/GenBank/DDBJ databases">
        <authorList>
            <person name="Corre E."/>
            <person name="Pelletier E."/>
            <person name="Niang G."/>
            <person name="Scheremetjew M."/>
            <person name="Finn R."/>
            <person name="Kale V."/>
            <person name="Holt S."/>
            <person name="Cochrane G."/>
            <person name="Meng A."/>
            <person name="Brown T."/>
            <person name="Cohen L."/>
        </authorList>
    </citation>
    <scope>NUCLEOTIDE SEQUENCE</scope>
    <source>
        <strain evidence="8">Clade-D-RCC2572</strain>
    </source>
</reference>
<evidence type="ECO:0000256" key="3">
    <source>
        <dbReference type="ARBA" id="ARBA00022605"/>
    </source>
</evidence>
<dbReference type="AlphaFoldDB" id="A0A7S0PPP2"/>
<comment type="pathway">
    <text evidence="1 7">Amino-acid biosynthesis; L-histidine biosynthesis; L-histidine from 5-phospho-alpha-D-ribose 1-diphosphate: step 4/9.</text>
</comment>
<dbReference type="InterPro" id="IPR011858">
    <property type="entry name" value="His6/HISN3"/>
</dbReference>
<dbReference type="PANTHER" id="PTHR43090:SF2">
    <property type="entry name" value="1-(5-PHOSPHORIBOSYL)-5-[(5-PHOSPHORIBOSYLAMINO)METHYLIDENEAMINO] IMIDAZOLE-4-CARBOXAMIDE ISOMERASE"/>
    <property type="match status" value="1"/>
</dbReference>
<evidence type="ECO:0000256" key="7">
    <source>
        <dbReference type="RuleBase" id="RU364022"/>
    </source>
</evidence>
<evidence type="ECO:0000313" key="8">
    <source>
        <dbReference type="EMBL" id="CAD8583090.1"/>
    </source>
</evidence>
<dbReference type="SUPFAM" id="SSF51366">
    <property type="entry name" value="Ribulose-phoshate binding barrel"/>
    <property type="match status" value="1"/>
</dbReference>
<dbReference type="Gene3D" id="3.20.20.70">
    <property type="entry name" value="Aldolase class I"/>
    <property type="match status" value="1"/>
</dbReference>
<proteinExistence type="inferred from homology"/>
<dbReference type="GO" id="GO:0003949">
    <property type="term" value="F:1-(5-phosphoribosyl)-5-[(5-phosphoribosylamino)methylideneamino]imidazole-4-carboxamide isomerase activity"/>
    <property type="evidence" value="ECO:0007669"/>
    <property type="project" value="UniProtKB-EC"/>
</dbReference>
<keyword evidence="3 6" id="KW-0028">Amino-acid biosynthesis</keyword>
<dbReference type="InterPro" id="IPR006062">
    <property type="entry name" value="His_biosynth"/>
</dbReference>
<evidence type="ECO:0000256" key="1">
    <source>
        <dbReference type="ARBA" id="ARBA00005133"/>
    </source>
</evidence>
<dbReference type="GO" id="GO:0000162">
    <property type="term" value="P:L-tryptophan biosynthetic process"/>
    <property type="evidence" value="ECO:0007669"/>
    <property type="project" value="TreeGrafter"/>
</dbReference>
<comment type="similarity">
    <text evidence="2 6">Belongs to the HisA/HisF family.</text>
</comment>
<keyword evidence="5 7" id="KW-0413">Isomerase</keyword>
<gene>
    <name evidence="8" type="ORF">OMED0929_LOCUS4204</name>
</gene>
<protein>
    <recommendedName>
        <fullName evidence="7">1-(5-phosphoribosyl)-5-[(5-phosphoribosylamino)methylideneamino] imidazole-4-carboxamide isomerase HISN3, chloroplastic</fullName>
        <ecNumber evidence="7">5.3.1.16</ecNumber>
    </recommendedName>
    <alternativeName>
        <fullName evidence="7">5-proFAR isomerase</fullName>
    </alternativeName>
    <alternativeName>
        <fullName evidence="7">Phosphoribosylformimino-5-aminoimidazole carboxamide ribotide isomerase</fullName>
    </alternativeName>
</protein>
<evidence type="ECO:0000256" key="6">
    <source>
        <dbReference type="RuleBase" id="RU003657"/>
    </source>
</evidence>
<dbReference type="GO" id="GO:0009507">
    <property type="term" value="C:chloroplast"/>
    <property type="evidence" value="ECO:0007669"/>
    <property type="project" value="UniProtKB-SubCell"/>
</dbReference>
<dbReference type="NCBIfam" id="TIGR02129">
    <property type="entry name" value="hisA_euk"/>
    <property type="match status" value="1"/>
</dbReference>